<dbReference type="InterPro" id="IPR057326">
    <property type="entry name" value="KR_dom"/>
</dbReference>
<organism evidence="5 6">
    <name type="scientific">Micromonospora eburnea</name>
    <dbReference type="NCBI Taxonomy" id="227316"/>
    <lineage>
        <taxon>Bacteria</taxon>
        <taxon>Bacillati</taxon>
        <taxon>Actinomycetota</taxon>
        <taxon>Actinomycetes</taxon>
        <taxon>Micromonosporales</taxon>
        <taxon>Micromonosporaceae</taxon>
        <taxon>Micromonospora</taxon>
    </lineage>
</organism>
<dbReference type="InterPro" id="IPR020904">
    <property type="entry name" value="Sc_DH/Rdtase_CS"/>
</dbReference>
<gene>
    <name evidence="5" type="ORF">GA0070604_2850</name>
</gene>
<evidence type="ECO:0000259" key="4">
    <source>
        <dbReference type="SMART" id="SM00822"/>
    </source>
</evidence>
<dbReference type="PANTHER" id="PTHR24321:SF8">
    <property type="entry name" value="ESTRADIOL 17-BETA-DEHYDROGENASE 8-RELATED"/>
    <property type="match status" value="1"/>
</dbReference>
<accession>A0A1C6UIF0</accession>
<evidence type="ECO:0000313" key="6">
    <source>
        <dbReference type="Proteomes" id="UP000199696"/>
    </source>
</evidence>
<dbReference type="AlphaFoldDB" id="A0A1C6UIF0"/>
<proteinExistence type="inferred from homology"/>
<dbReference type="EMBL" id="FMHY01000002">
    <property type="protein sequence ID" value="SCL53772.1"/>
    <property type="molecule type" value="Genomic_DNA"/>
</dbReference>
<dbReference type="PANTHER" id="PTHR24321">
    <property type="entry name" value="DEHYDROGENASES, SHORT CHAIN"/>
    <property type="match status" value="1"/>
</dbReference>
<dbReference type="SUPFAM" id="SSF51735">
    <property type="entry name" value="NAD(P)-binding Rossmann-fold domains"/>
    <property type="match status" value="1"/>
</dbReference>
<comment type="similarity">
    <text evidence="1">Belongs to the short-chain dehydrogenases/reductases (SDR) family.</text>
</comment>
<sequence>MDDSLRGLRALVTGSASGIGAATAARLRAHGAQVIGLDVRPSGPAPGGMSEFGSMGDAAASGPAGDDIVADLRDAEAVTAAVAAAAATLGGLDAVLNIAGVSAVGDVAANPDEEWARVLDVNVVAIARVSRAALPHLRRSDRASIVNVASIAATAGLPQRALYSASKGAVLALTRAMAADHCGENIRVNAVSPGTVATPWIDRLLSGAADPERGLAQLVARQPMGRLATADEVADAICYLVSPAASFLTGTAIEVDGGMAGLRLPPRH</sequence>
<dbReference type="PROSITE" id="PS00061">
    <property type="entry name" value="ADH_SHORT"/>
    <property type="match status" value="1"/>
</dbReference>
<dbReference type="CDD" id="cd05233">
    <property type="entry name" value="SDR_c"/>
    <property type="match status" value="1"/>
</dbReference>
<feature type="domain" description="Ketoreductase" evidence="4">
    <location>
        <begin position="8"/>
        <end position="207"/>
    </location>
</feature>
<dbReference type="FunFam" id="3.40.50.720:FF:000084">
    <property type="entry name" value="Short-chain dehydrogenase reductase"/>
    <property type="match status" value="1"/>
</dbReference>
<dbReference type="SMART" id="SM00822">
    <property type="entry name" value="PKS_KR"/>
    <property type="match status" value="1"/>
</dbReference>
<dbReference type="Pfam" id="PF13561">
    <property type="entry name" value="adh_short_C2"/>
    <property type="match status" value="1"/>
</dbReference>
<evidence type="ECO:0000313" key="5">
    <source>
        <dbReference type="EMBL" id="SCL53772.1"/>
    </source>
</evidence>
<keyword evidence="6" id="KW-1185">Reference proteome</keyword>
<dbReference type="OrthoDB" id="9789398at2"/>
<keyword evidence="3" id="KW-0520">NAD</keyword>
<dbReference type="Proteomes" id="UP000199696">
    <property type="component" value="Unassembled WGS sequence"/>
</dbReference>
<name>A0A1C6UIF0_9ACTN</name>
<dbReference type="RefSeq" id="WP_091118379.1">
    <property type="nucleotide sequence ID" value="NZ_FMHY01000002.1"/>
</dbReference>
<dbReference type="Gene3D" id="3.40.50.720">
    <property type="entry name" value="NAD(P)-binding Rossmann-like Domain"/>
    <property type="match status" value="1"/>
</dbReference>
<dbReference type="STRING" id="227316.GA0070604_2850"/>
<evidence type="ECO:0000256" key="2">
    <source>
        <dbReference type="ARBA" id="ARBA00023002"/>
    </source>
</evidence>
<dbReference type="PRINTS" id="PR00080">
    <property type="entry name" value="SDRFAMILY"/>
</dbReference>
<evidence type="ECO:0000256" key="3">
    <source>
        <dbReference type="ARBA" id="ARBA00023027"/>
    </source>
</evidence>
<dbReference type="InterPro" id="IPR002347">
    <property type="entry name" value="SDR_fam"/>
</dbReference>
<protein>
    <submittedName>
        <fullName evidence="5">NAD(P)-dependent dehydrogenase, short-chain alcohol dehydrogenase family</fullName>
    </submittedName>
</protein>
<evidence type="ECO:0000256" key="1">
    <source>
        <dbReference type="ARBA" id="ARBA00006484"/>
    </source>
</evidence>
<reference evidence="6" key="1">
    <citation type="submission" date="2016-06" db="EMBL/GenBank/DDBJ databases">
        <authorList>
            <person name="Varghese N."/>
            <person name="Submissions Spin"/>
        </authorList>
    </citation>
    <scope>NUCLEOTIDE SEQUENCE [LARGE SCALE GENOMIC DNA]</scope>
    <source>
        <strain evidence="6">DSM 44814</strain>
    </source>
</reference>
<keyword evidence="2" id="KW-0560">Oxidoreductase</keyword>
<dbReference type="GO" id="GO:0016491">
    <property type="term" value="F:oxidoreductase activity"/>
    <property type="evidence" value="ECO:0007669"/>
    <property type="project" value="UniProtKB-KW"/>
</dbReference>
<dbReference type="PRINTS" id="PR00081">
    <property type="entry name" value="GDHRDH"/>
</dbReference>
<dbReference type="InterPro" id="IPR036291">
    <property type="entry name" value="NAD(P)-bd_dom_sf"/>
</dbReference>